<gene>
    <name evidence="1" type="ORF">BV25DRAFT_1828060</name>
</gene>
<sequence>MAGRDLARTGGRGRWPFVLVFTSHTDVEPEQERTWPVDTGRLRRRLSAAADVEGLQSRRRRVSGGVAMMYVCICCYAVPSLCSTPRAASGVRQATGKRGSAECLLAGEYVGQAHSEEPCTQIEHSAARDAQSR</sequence>
<dbReference type="EMBL" id="MU277220">
    <property type="protein sequence ID" value="KAI0060231.1"/>
    <property type="molecule type" value="Genomic_DNA"/>
</dbReference>
<comment type="caution">
    <text evidence="1">The sequence shown here is derived from an EMBL/GenBank/DDBJ whole genome shotgun (WGS) entry which is preliminary data.</text>
</comment>
<evidence type="ECO:0000313" key="2">
    <source>
        <dbReference type="Proteomes" id="UP000814140"/>
    </source>
</evidence>
<organism evidence="1 2">
    <name type="scientific">Artomyces pyxidatus</name>
    <dbReference type="NCBI Taxonomy" id="48021"/>
    <lineage>
        <taxon>Eukaryota</taxon>
        <taxon>Fungi</taxon>
        <taxon>Dikarya</taxon>
        <taxon>Basidiomycota</taxon>
        <taxon>Agaricomycotina</taxon>
        <taxon>Agaricomycetes</taxon>
        <taxon>Russulales</taxon>
        <taxon>Auriscalpiaceae</taxon>
        <taxon>Artomyces</taxon>
    </lineage>
</organism>
<dbReference type="Proteomes" id="UP000814140">
    <property type="component" value="Unassembled WGS sequence"/>
</dbReference>
<protein>
    <submittedName>
        <fullName evidence="1">Uncharacterized protein</fullName>
    </submittedName>
</protein>
<reference evidence="1" key="2">
    <citation type="journal article" date="2022" name="New Phytol.">
        <title>Evolutionary transition to the ectomycorrhizal habit in the genomes of a hyperdiverse lineage of mushroom-forming fungi.</title>
        <authorList>
            <person name="Looney B."/>
            <person name="Miyauchi S."/>
            <person name="Morin E."/>
            <person name="Drula E."/>
            <person name="Courty P.E."/>
            <person name="Kohler A."/>
            <person name="Kuo A."/>
            <person name="LaButti K."/>
            <person name="Pangilinan J."/>
            <person name="Lipzen A."/>
            <person name="Riley R."/>
            <person name="Andreopoulos W."/>
            <person name="He G."/>
            <person name="Johnson J."/>
            <person name="Nolan M."/>
            <person name="Tritt A."/>
            <person name="Barry K.W."/>
            <person name="Grigoriev I.V."/>
            <person name="Nagy L.G."/>
            <person name="Hibbett D."/>
            <person name="Henrissat B."/>
            <person name="Matheny P.B."/>
            <person name="Labbe J."/>
            <person name="Martin F.M."/>
        </authorList>
    </citation>
    <scope>NUCLEOTIDE SEQUENCE</scope>
    <source>
        <strain evidence="1">HHB10654</strain>
    </source>
</reference>
<keyword evidence="2" id="KW-1185">Reference proteome</keyword>
<evidence type="ECO:0000313" key="1">
    <source>
        <dbReference type="EMBL" id="KAI0060231.1"/>
    </source>
</evidence>
<proteinExistence type="predicted"/>
<reference evidence="1" key="1">
    <citation type="submission" date="2021-03" db="EMBL/GenBank/DDBJ databases">
        <authorList>
            <consortium name="DOE Joint Genome Institute"/>
            <person name="Ahrendt S."/>
            <person name="Looney B.P."/>
            <person name="Miyauchi S."/>
            <person name="Morin E."/>
            <person name="Drula E."/>
            <person name="Courty P.E."/>
            <person name="Chicoki N."/>
            <person name="Fauchery L."/>
            <person name="Kohler A."/>
            <person name="Kuo A."/>
            <person name="Labutti K."/>
            <person name="Pangilinan J."/>
            <person name="Lipzen A."/>
            <person name="Riley R."/>
            <person name="Andreopoulos W."/>
            <person name="He G."/>
            <person name="Johnson J."/>
            <person name="Barry K.W."/>
            <person name="Grigoriev I.V."/>
            <person name="Nagy L."/>
            <person name="Hibbett D."/>
            <person name="Henrissat B."/>
            <person name="Matheny P.B."/>
            <person name="Labbe J."/>
            <person name="Martin F."/>
        </authorList>
    </citation>
    <scope>NUCLEOTIDE SEQUENCE</scope>
    <source>
        <strain evidence="1">HHB10654</strain>
    </source>
</reference>
<accession>A0ACB8SX18</accession>
<name>A0ACB8SX18_9AGAM</name>